<proteinExistence type="predicted"/>
<evidence type="ECO:0000256" key="5">
    <source>
        <dbReference type="ARBA" id="ARBA00023125"/>
    </source>
</evidence>
<dbReference type="PRINTS" id="PR00047">
    <property type="entry name" value="STROIDFINGER"/>
</dbReference>
<dbReference type="PANTHER" id="PTHR24082">
    <property type="entry name" value="NUCLEAR HORMONE RECEPTOR"/>
    <property type="match status" value="1"/>
</dbReference>
<dbReference type="PANTHER" id="PTHR24082:SF283">
    <property type="entry name" value="NUCLEAR HORMONE RECEPTOR HR96"/>
    <property type="match status" value="1"/>
</dbReference>
<evidence type="ECO:0000256" key="1">
    <source>
        <dbReference type="ARBA" id="ARBA00022723"/>
    </source>
</evidence>
<dbReference type="Pfam" id="PF00105">
    <property type="entry name" value="zf-C4"/>
    <property type="match status" value="1"/>
</dbReference>
<evidence type="ECO:0000256" key="2">
    <source>
        <dbReference type="ARBA" id="ARBA00022771"/>
    </source>
</evidence>
<dbReference type="SMART" id="SM00399">
    <property type="entry name" value="ZnF_C4"/>
    <property type="match status" value="1"/>
</dbReference>
<dbReference type="Gene3D" id="1.10.565.10">
    <property type="entry name" value="Retinoid X Receptor"/>
    <property type="match status" value="1"/>
</dbReference>
<dbReference type="GO" id="GO:0000122">
    <property type="term" value="P:negative regulation of transcription by RNA polymerase II"/>
    <property type="evidence" value="ECO:0007669"/>
    <property type="project" value="TreeGrafter"/>
</dbReference>
<dbReference type="EMBL" id="OC861404">
    <property type="protein sequence ID" value="CAD7629428.1"/>
    <property type="molecule type" value="Genomic_DNA"/>
</dbReference>
<feature type="domain" description="Nuclear receptor" evidence="9">
    <location>
        <begin position="1"/>
        <end position="71"/>
    </location>
</feature>
<keyword evidence="11" id="KW-1185">Reference proteome</keyword>
<dbReference type="PROSITE" id="PS51030">
    <property type="entry name" value="NUCLEAR_REC_DBD_2"/>
    <property type="match status" value="1"/>
</dbReference>
<protein>
    <recommendedName>
        <fullName evidence="9">Nuclear receptor domain-containing protein</fullName>
    </recommendedName>
</protein>
<keyword evidence="6" id="KW-0804">Transcription</keyword>
<dbReference type="OrthoDB" id="6355676at2759"/>
<dbReference type="InterPro" id="IPR001628">
    <property type="entry name" value="Znf_hrmn_rcpt"/>
</dbReference>
<dbReference type="InterPro" id="IPR001723">
    <property type="entry name" value="Nuclear_hrmn_rcpt"/>
</dbReference>
<sequence length="305" mass="35520">VCGDRAIGYNFGALTCESCRTFFRRNASRVEIFVCPLGNNCVIKLLMRKCCKKCRIDKCFAIGMKKKRVALKCDQLIRDENLKNVNTTYNPLDINTNLSNDFNEINKMDTKIPSFIKGFIFNFNELEMNRFKELFNSVAVVRNRTVRTIAYETVCVSDALQILQNRADIKFALMVKMSTNINGFKELCENDKIVLLKAGCPQIMFLLNIRDYDFEGQFWTIPIDNERATILRMSVMKGWNEIVVQIHKKFLLQQKTYMYLLQRYLEIKHNSKSESETRFGRLTIRRHSYEKSLGMSLKLLAKISG</sequence>
<evidence type="ECO:0000259" key="9">
    <source>
        <dbReference type="PROSITE" id="PS51030"/>
    </source>
</evidence>
<accession>A0A7R9KUC6</accession>
<name>A0A7R9KUC6_9ACAR</name>
<keyword evidence="8" id="KW-0539">Nucleus</keyword>
<evidence type="ECO:0000256" key="4">
    <source>
        <dbReference type="ARBA" id="ARBA00023015"/>
    </source>
</evidence>
<reference evidence="10" key="1">
    <citation type="submission" date="2020-11" db="EMBL/GenBank/DDBJ databases">
        <authorList>
            <person name="Tran Van P."/>
        </authorList>
    </citation>
    <scope>NUCLEOTIDE SEQUENCE</scope>
</reference>
<dbReference type="GO" id="GO:0008270">
    <property type="term" value="F:zinc ion binding"/>
    <property type="evidence" value="ECO:0007669"/>
    <property type="project" value="UniProtKB-KW"/>
</dbReference>
<dbReference type="InterPro" id="IPR013088">
    <property type="entry name" value="Znf_NHR/GATA"/>
</dbReference>
<dbReference type="AlphaFoldDB" id="A0A7R9KUC6"/>
<evidence type="ECO:0000256" key="7">
    <source>
        <dbReference type="ARBA" id="ARBA00023170"/>
    </source>
</evidence>
<evidence type="ECO:0000313" key="10">
    <source>
        <dbReference type="EMBL" id="CAD7629428.1"/>
    </source>
</evidence>
<feature type="non-terminal residue" evidence="10">
    <location>
        <position position="1"/>
    </location>
</feature>
<evidence type="ECO:0000256" key="8">
    <source>
        <dbReference type="ARBA" id="ARBA00023242"/>
    </source>
</evidence>
<keyword evidence="3" id="KW-0862">Zinc</keyword>
<dbReference type="GO" id="GO:0004879">
    <property type="term" value="F:nuclear receptor activity"/>
    <property type="evidence" value="ECO:0007669"/>
    <property type="project" value="TreeGrafter"/>
</dbReference>
<dbReference type="InterPro" id="IPR050234">
    <property type="entry name" value="Nuclear_hormone_rcpt_NR1"/>
</dbReference>
<keyword evidence="7" id="KW-0675">Receptor</keyword>
<keyword evidence="2" id="KW-0863">Zinc-finger</keyword>
<dbReference type="PRINTS" id="PR00398">
    <property type="entry name" value="STRDHORMONER"/>
</dbReference>
<keyword evidence="4" id="KW-0805">Transcription regulation</keyword>
<gene>
    <name evidence="10" type="ORF">OSB1V03_LOCUS9845</name>
</gene>
<dbReference type="Gene3D" id="3.30.50.10">
    <property type="entry name" value="Erythroid Transcription Factor GATA-1, subunit A"/>
    <property type="match status" value="1"/>
</dbReference>
<dbReference type="SUPFAM" id="SSF48508">
    <property type="entry name" value="Nuclear receptor ligand-binding domain"/>
    <property type="match status" value="1"/>
</dbReference>
<organism evidence="10">
    <name type="scientific">Medioppia subpectinata</name>
    <dbReference type="NCBI Taxonomy" id="1979941"/>
    <lineage>
        <taxon>Eukaryota</taxon>
        <taxon>Metazoa</taxon>
        <taxon>Ecdysozoa</taxon>
        <taxon>Arthropoda</taxon>
        <taxon>Chelicerata</taxon>
        <taxon>Arachnida</taxon>
        <taxon>Acari</taxon>
        <taxon>Acariformes</taxon>
        <taxon>Sarcoptiformes</taxon>
        <taxon>Oribatida</taxon>
        <taxon>Brachypylina</taxon>
        <taxon>Oppioidea</taxon>
        <taxon>Oppiidae</taxon>
        <taxon>Medioppia</taxon>
    </lineage>
</organism>
<feature type="non-terminal residue" evidence="10">
    <location>
        <position position="305"/>
    </location>
</feature>
<dbReference type="GO" id="GO:0030154">
    <property type="term" value="P:cell differentiation"/>
    <property type="evidence" value="ECO:0007669"/>
    <property type="project" value="TreeGrafter"/>
</dbReference>
<keyword evidence="1" id="KW-0479">Metal-binding</keyword>
<dbReference type="GO" id="GO:0000978">
    <property type="term" value="F:RNA polymerase II cis-regulatory region sequence-specific DNA binding"/>
    <property type="evidence" value="ECO:0007669"/>
    <property type="project" value="TreeGrafter"/>
</dbReference>
<evidence type="ECO:0000256" key="6">
    <source>
        <dbReference type="ARBA" id="ARBA00023163"/>
    </source>
</evidence>
<keyword evidence="5" id="KW-0238">DNA-binding</keyword>
<dbReference type="EMBL" id="CAJPIZ010006829">
    <property type="protein sequence ID" value="CAG2109858.1"/>
    <property type="molecule type" value="Genomic_DNA"/>
</dbReference>
<dbReference type="GO" id="GO:0045944">
    <property type="term" value="P:positive regulation of transcription by RNA polymerase II"/>
    <property type="evidence" value="ECO:0007669"/>
    <property type="project" value="TreeGrafter"/>
</dbReference>
<dbReference type="InterPro" id="IPR035500">
    <property type="entry name" value="NHR-like_dom_sf"/>
</dbReference>
<evidence type="ECO:0000313" key="11">
    <source>
        <dbReference type="Proteomes" id="UP000759131"/>
    </source>
</evidence>
<evidence type="ECO:0000256" key="3">
    <source>
        <dbReference type="ARBA" id="ARBA00022833"/>
    </source>
</evidence>
<dbReference type="Proteomes" id="UP000759131">
    <property type="component" value="Unassembled WGS sequence"/>
</dbReference>
<dbReference type="SUPFAM" id="SSF57716">
    <property type="entry name" value="Glucocorticoid receptor-like (DNA-binding domain)"/>
    <property type="match status" value="1"/>
</dbReference>